<dbReference type="InterPro" id="IPR011040">
    <property type="entry name" value="Sialidase"/>
</dbReference>
<feature type="domain" description="Sialidase" evidence="1">
    <location>
        <begin position="98"/>
        <end position="234"/>
    </location>
</feature>
<protein>
    <submittedName>
        <fullName evidence="2">Exo-alpha-sialidase</fullName>
    </submittedName>
</protein>
<dbReference type="InterPro" id="IPR036278">
    <property type="entry name" value="Sialidase_sf"/>
</dbReference>
<comment type="caution">
    <text evidence="2">The sequence shown here is derived from an EMBL/GenBank/DDBJ whole genome shotgun (WGS) entry which is preliminary data.</text>
</comment>
<proteinExistence type="predicted"/>
<gene>
    <name evidence="2" type="ORF">F4Y08_04775</name>
</gene>
<sequence>MIQQFTISRDDAIYEAWPDVVLTPSGRLLCVFAECTHHHDRSYTRIMLTESADRGRTWTPKRPLTDGTQGLPYYNCGRIMRLSDGRYVIIVDKIYDRGESGGRVLLYFSEDEGQTWSEPVETPARGIVPDKLLELDSGRWILSCHDREAGFGYLVQRLWYSDDQGATWSEPVVVGRQEGLNLCEVSILPCDDQVLVAFMRENSFQGWDCFKAISRDNGETWGELIKFPLPACHRPVVGWLQNGQIMITHRFIQGGRRGFFGGHQNFFAALTDVESALAPTRDDAQTRILPVDFDRSAESDTGYSGWVQFDDGEIYIANYVLDDAPKGQIRGYSLRMADFIL</sequence>
<dbReference type="Pfam" id="PF13088">
    <property type="entry name" value="BNR_2"/>
    <property type="match status" value="1"/>
</dbReference>
<accession>A0A6B1DSI5</accession>
<dbReference type="PANTHER" id="PTHR43752:SF2">
    <property type="entry name" value="BNR_ASP-BOX REPEAT FAMILY PROTEIN"/>
    <property type="match status" value="1"/>
</dbReference>
<evidence type="ECO:0000313" key="2">
    <source>
        <dbReference type="EMBL" id="MYD89643.1"/>
    </source>
</evidence>
<dbReference type="PANTHER" id="PTHR43752">
    <property type="entry name" value="BNR/ASP-BOX REPEAT FAMILY PROTEIN"/>
    <property type="match status" value="1"/>
</dbReference>
<dbReference type="EMBL" id="VXPY01000031">
    <property type="protein sequence ID" value="MYD89643.1"/>
    <property type="molecule type" value="Genomic_DNA"/>
</dbReference>
<dbReference type="CDD" id="cd15482">
    <property type="entry name" value="Sialidase_non-viral"/>
    <property type="match status" value="1"/>
</dbReference>
<evidence type="ECO:0000259" key="1">
    <source>
        <dbReference type="Pfam" id="PF13088"/>
    </source>
</evidence>
<dbReference type="Gene3D" id="2.120.10.10">
    <property type="match status" value="1"/>
</dbReference>
<name>A0A6B1DSI5_9CHLR</name>
<dbReference type="AlphaFoldDB" id="A0A6B1DSI5"/>
<reference evidence="2" key="1">
    <citation type="submission" date="2019-09" db="EMBL/GenBank/DDBJ databases">
        <title>Characterisation of the sponge microbiome using genome-centric metagenomics.</title>
        <authorList>
            <person name="Engelberts J.P."/>
            <person name="Robbins S.J."/>
            <person name="De Goeij J.M."/>
            <person name="Aranda M."/>
            <person name="Bell S.C."/>
            <person name="Webster N.S."/>
        </authorList>
    </citation>
    <scope>NUCLEOTIDE SEQUENCE</scope>
    <source>
        <strain evidence="2">SB0662_bin_9</strain>
    </source>
</reference>
<organism evidence="2">
    <name type="scientific">Caldilineaceae bacterium SB0662_bin_9</name>
    <dbReference type="NCBI Taxonomy" id="2605258"/>
    <lineage>
        <taxon>Bacteria</taxon>
        <taxon>Bacillati</taxon>
        <taxon>Chloroflexota</taxon>
        <taxon>Caldilineae</taxon>
        <taxon>Caldilineales</taxon>
        <taxon>Caldilineaceae</taxon>
    </lineage>
</organism>
<dbReference type="SUPFAM" id="SSF50939">
    <property type="entry name" value="Sialidases"/>
    <property type="match status" value="1"/>
</dbReference>